<reference evidence="1 2" key="1">
    <citation type="journal article" date="2011" name="Science">
        <title>The ecoresponsive genome of Daphnia pulex.</title>
        <authorList>
            <person name="Colbourne J.K."/>
            <person name="Pfrender M.E."/>
            <person name="Gilbert D."/>
            <person name="Thomas W.K."/>
            <person name="Tucker A."/>
            <person name="Oakley T.H."/>
            <person name="Tokishita S."/>
            <person name="Aerts A."/>
            <person name="Arnold G.J."/>
            <person name="Basu M.K."/>
            <person name="Bauer D.J."/>
            <person name="Caceres C.E."/>
            <person name="Carmel L."/>
            <person name="Casola C."/>
            <person name="Choi J.H."/>
            <person name="Detter J.C."/>
            <person name="Dong Q."/>
            <person name="Dusheyko S."/>
            <person name="Eads B.D."/>
            <person name="Frohlich T."/>
            <person name="Geiler-Samerotte K.A."/>
            <person name="Gerlach D."/>
            <person name="Hatcher P."/>
            <person name="Jogdeo S."/>
            <person name="Krijgsveld J."/>
            <person name="Kriventseva E.V."/>
            <person name="Kultz D."/>
            <person name="Laforsch C."/>
            <person name="Lindquist E."/>
            <person name="Lopez J."/>
            <person name="Manak J.R."/>
            <person name="Muller J."/>
            <person name="Pangilinan J."/>
            <person name="Patwardhan R.P."/>
            <person name="Pitluck S."/>
            <person name="Pritham E.J."/>
            <person name="Rechtsteiner A."/>
            <person name="Rho M."/>
            <person name="Rogozin I.B."/>
            <person name="Sakarya O."/>
            <person name="Salamov A."/>
            <person name="Schaack S."/>
            <person name="Shapiro H."/>
            <person name="Shiga Y."/>
            <person name="Skalitzky C."/>
            <person name="Smith Z."/>
            <person name="Souvorov A."/>
            <person name="Sung W."/>
            <person name="Tang Z."/>
            <person name="Tsuchiya D."/>
            <person name="Tu H."/>
            <person name="Vos H."/>
            <person name="Wang M."/>
            <person name="Wolf Y.I."/>
            <person name="Yamagata H."/>
            <person name="Yamada T."/>
            <person name="Ye Y."/>
            <person name="Shaw J.R."/>
            <person name="Andrews J."/>
            <person name="Crease T.J."/>
            <person name="Tang H."/>
            <person name="Lucas S.M."/>
            <person name="Robertson H.M."/>
            <person name="Bork P."/>
            <person name="Koonin E.V."/>
            <person name="Zdobnov E.M."/>
            <person name="Grigoriev I.V."/>
            <person name="Lynch M."/>
            <person name="Boore J.L."/>
        </authorList>
    </citation>
    <scope>NUCLEOTIDE SEQUENCE [LARGE SCALE GENOMIC DNA]</scope>
</reference>
<evidence type="ECO:0000313" key="1">
    <source>
        <dbReference type="EMBL" id="EFX87324.1"/>
    </source>
</evidence>
<dbReference type="PhylomeDB" id="E9G0X7"/>
<gene>
    <name evidence="1" type="ORF">DAPPUDRAFT_97190</name>
</gene>
<protein>
    <submittedName>
        <fullName evidence="1">Uncharacterized protein</fullName>
    </submittedName>
</protein>
<dbReference type="OrthoDB" id="10685428at2759"/>
<dbReference type="KEGG" id="dpx:DAPPUDRAFT_97190"/>
<sequence length="706" mass="81414">MVHHLLHFMDNHRQVLNEIIPKAEYPLGTMLAMLIFNKNYDSQLELFINLLAKSDLYSADITFANFMKNVFLSVKRKYRMGLDNRLKRALAIFKELDGRHELLNQISILILKIEPNAFKISYQPCQLLEDEPEGLPTDFHLRLERDSFRFSCFHRADTHGGGEQTDFVDKLLTVDWTPGPKANQIATESENYYDFTPFYVAATWGHEKICCNLLAFLKRHLPVNTFKKGLTDINGFVHRPLSDAIASENTEIDCYGQAYALKNVNVTTLQGLLSFKGSDDWTKRFLNLGVYNGFPSLVKYCLAFFSQDQLLQFVNTITSKGDRKYSYWGSVGFAANVGNKTFGIGDLRILKFLKFISKQLGETMTMKLLLHDEGDVYSYILSQSLVNILSNNLSKKGKEKVRHHFRTNVPLMIEEHFFNPNSEHHWQIWKSENWINMTRLYLDYANDNQLKKFVNFITFHVEDFHGNEQSIWSYIFLYSVAESNETLKRVYEKPSTFGQDAVERLLHHECKKFPVLLTAALKSDFNDRIVGLPNQIRDEIQTYVAKHTPQLIEECFRNPITQPGISWQHFNLHKFICVLNYGNSNQLEDFVAKFTCLSDETDNTSSKKGSIWGIIFADSYVTESSIQTMHKFLKCVSEKLGQSEVMRLVLHDDGDGAIICSKALQDQESLIEAMLSYLDAKNKKKVQRKINGYLAEKLKDTGATEY</sequence>
<keyword evidence="2" id="KW-1185">Reference proteome</keyword>
<dbReference type="AlphaFoldDB" id="E9G0X7"/>
<dbReference type="EMBL" id="GL732528">
    <property type="protein sequence ID" value="EFX87324.1"/>
    <property type="molecule type" value="Genomic_DNA"/>
</dbReference>
<name>E9G0X7_DAPPU</name>
<dbReference type="HOGENOM" id="CLU_390920_0_0_1"/>
<evidence type="ECO:0000313" key="2">
    <source>
        <dbReference type="Proteomes" id="UP000000305"/>
    </source>
</evidence>
<proteinExistence type="predicted"/>
<accession>E9G0X7</accession>
<dbReference type="Proteomes" id="UP000000305">
    <property type="component" value="Unassembled WGS sequence"/>
</dbReference>
<organism evidence="1 2">
    <name type="scientific">Daphnia pulex</name>
    <name type="common">Water flea</name>
    <dbReference type="NCBI Taxonomy" id="6669"/>
    <lineage>
        <taxon>Eukaryota</taxon>
        <taxon>Metazoa</taxon>
        <taxon>Ecdysozoa</taxon>
        <taxon>Arthropoda</taxon>
        <taxon>Crustacea</taxon>
        <taxon>Branchiopoda</taxon>
        <taxon>Diplostraca</taxon>
        <taxon>Cladocera</taxon>
        <taxon>Anomopoda</taxon>
        <taxon>Daphniidae</taxon>
        <taxon>Daphnia</taxon>
    </lineage>
</organism>
<dbReference type="InParanoid" id="E9G0X7"/>